<feature type="coiled-coil region" evidence="1">
    <location>
        <begin position="53"/>
        <end position="90"/>
    </location>
</feature>
<keyword evidence="2" id="KW-1133">Transmembrane helix</keyword>
<dbReference type="EMBL" id="PFFQ01000065">
    <property type="protein sequence ID" value="PIW13954.1"/>
    <property type="molecule type" value="Genomic_DNA"/>
</dbReference>
<accession>A0A2M7FXE3</accession>
<dbReference type="InterPro" id="IPR007813">
    <property type="entry name" value="PilN"/>
</dbReference>
<dbReference type="PANTHER" id="PTHR40278">
    <property type="entry name" value="DNA UTILIZATION PROTEIN HOFN"/>
    <property type="match status" value="1"/>
</dbReference>
<evidence type="ECO:0000256" key="2">
    <source>
        <dbReference type="SAM" id="Phobius"/>
    </source>
</evidence>
<proteinExistence type="predicted"/>
<name>A0A2M7FXE3_9BACT</name>
<keyword evidence="1" id="KW-0175">Coiled coil</keyword>
<evidence type="ECO:0008006" key="5">
    <source>
        <dbReference type="Google" id="ProtNLM"/>
    </source>
</evidence>
<sequence length="182" mass="20228">MTQISINLLGIEQKEALSRKGLPIDKGWLISGATVIASAILLILAINILNGMVAKAEDTKRENEAKIAALDKKIEEIKTLEKQRATQQMEEKVLRYVTGETYKWSYFLQEIRALMPIDVSINDFKINPAGDFTLNGTATDHRTVALYLASLQNSKLLKDVTLQSSVKTDKATTFVITCKKAN</sequence>
<keyword evidence="2" id="KW-0472">Membrane</keyword>
<gene>
    <name evidence="3" type="ORF">COW36_23210</name>
</gene>
<protein>
    <recommendedName>
        <fullName evidence="5">Fimbrial assembly protein</fullName>
    </recommendedName>
</protein>
<evidence type="ECO:0000256" key="1">
    <source>
        <dbReference type="SAM" id="Coils"/>
    </source>
</evidence>
<evidence type="ECO:0000313" key="3">
    <source>
        <dbReference type="EMBL" id="PIW13954.1"/>
    </source>
</evidence>
<organism evidence="3 4">
    <name type="scientific">bacterium (Candidatus Blackallbacteria) CG17_big_fil_post_rev_8_21_14_2_50_48_46</name>
    <dbReference type="NCBI Taxonomy" id="2014261"/>
    <lineage>
        <taxon>Bacteria</taxon>
        <taxon>Candidatus Blackallbacteria</taxon>
    </lineage>
</organism>
<dbReference type="Proteomes" id="UP000231019">
    <property type="component" value="Unassembled WGS sequence"/>
</dbReference>
<evidence type="ECO:0000313" key="4">
    <source>
        <dbReference type="Proteomes" id="UP000231019"/>
    </source>
</evidence>
<dbReference type="PANTHER" id="PTHR40278:SF1">
    <property type="entry name" value="DNA UTILIZATION PROTEIN HOFN"/>
    <property type="match status" value="1"/>
</dbReference>
<reference evidence="3 4" key="1">
    <citation type="submission" date="2017-09" db="EMBL/GenBank/DDBJ databases">
        <title>Depth-based differentiation of microbial function through sediment-hosted aquifers and enrichment of novel symbionts in the deep terrestrial subsurface.</title>
        <authorList>
            <person name="Probst A.J."/>
            <person name="Ladd B."/>
            <person name="Jarett J.K."/>
            <person name="Geller-Mcgrath D.E."/>
            <person name="Sieber C.M."/>
            <person name="Emerson J.B."/>
            <person name="Anantharaman K."/>
            <person name="Thomas B.C."/>
            <person name="Malmstrom R."/>
            <person name="Stieglmeier M."/>
            <person name="Klingl A."/>
            <person name="Woyke T."/>
            <person name="Ryan C.M."/>
            <person name="Banfield J.F."/>
        </authorList>
    </citation>
    <scope>NUCLEOTIDE SEQUENCE [LARGE SCALE GENOMIC DNA]</scope>
    <source>
        <strain evidence="3">CG17_big_fil_post_rev_8_21_14_2_50_48_46</strain>
    </source>
</reference>
<dbReference type="InterPro" id="IPR052534">
    <property type="entry name" value="Extracell_DNA_Util/SecSys_Comp"/>
</dbReference>
<feature type="transmembrane region" description="Helical" evidence="2">
    <location>
        <begin position="28"/>
        <end position="49"/>
    </location>
</feature>
<dbReference type="Pfam" id="PF05137">
    <property type="entry name" value="PilN"/>
    <property type="match status" value="1"/>
</dbReference>
<dbReference type="AlphaFoldDB" id="A0A2M7FXE3"/>
<keyword evidence="2" id="KW-0812">Transmembrane</keyword>
<comment type="caution">
    <text evidence="3">The sequence shown here is derived from an EMBL/GenBank/DDBJ whole genome shotgun (WGS) entry which is preliminary data.</text>
</comment>